<accession>A0A1Y2G8W7</accession>
<dbReference type="EMBL" id="MCFF01000057">
    <property type="protein sequence ID" value="ORZ04443.1"/>
    <property type="molecule type" value="Genomic_DNA"/>
</dbReference>
<reference evidence="3 4" key="1">
    <citation type="submission" date="2016-07" db="EMBL/GenBank/DDBJ databases">
        <title>Pervasive Adenine N6-methylation of Active Genes in Fungi.</title>
        <authorList>
            <consortium name="DOE Joint Genome Institute"/>
            <person name="Mondo S.J."/>
            <person name="Dannebaum R.O."/>
            <person name="Kuo R.C."/>
            <person name="Labutti K."/>
            <person name="Haridas S."/>
            <person name="Kuo A."/>
            <person name="Salamov A."/>
            <person name="Ahrendt S.R."/>
            <person name="Lipzen A."/>
            <person name="Sullivan W."/>
            <person name="Andreopoulos W.B."/>
            <person name="Clum A."/>
            <person name="Lindquist E."/>
            <person name="Daum C."/>
            <person name="Ramamoorthy G.K."/>
            <person name="Gryganskyi A."/>
            <person name="Culley D."/>
            <person name="Magnuson J.K."/>
            <person name="James T.Y."/>
            <person name="O'Malley M.A."/>
            <person name="Stajich J.E."/>
            <person name="Spatafora J.W."/>
            <person name="Visel A."/>
            <person name="Grigoriev I.V."/>
        </authorList>
    </citation>
    <scope>NUCLEOTIDE SEQUENCE [LARGE SCALE GENOMIC DNA]</scope>
    <source>
        <strain evidence="3 4">NRRL 3116</strain>
    </source>
</reference>
<keyword evidence="1" id="KW-0175">Coiled coil</keyword>
<feature type="compositionally biased region" description="Basic and acidic residues" evidence="2">
    <location>
        <begin position="38"/>
        <end position="48"/>
    </location>
</feature>
<protein>
    <submittedName>
        <fullName evidence="3">Uncharacterized protein</fullName>
    </submittedName>
</protein>
<sequence>MPERPERQSKNKAVLAIQASLPETQTGGSGADSESDADTFKPTKEKKQSKAPNSKRKRRRDPISDSDSDGHNEDNDGETGKKALNQEQKRKRKKKSVEGIKKGKRLRKDYWSINDKSRAPLMNLVHSLMSQEEKASRTLALMVLDGKQDDETYRWPVREELLPPVPKDIYEDDTDANFFEAQGMEFVEELAGVPKTTDDFLEEFEGAENEEESDDDLDTATDNDMPQTQRMSLHKQKRLEELKERIDNERNANNRLQEIYHLLKNEFSAFAQRQYRKGMQHRVKDFYSFQKDTLPPFRAQAAQSTIGESLAGDEQDDILTPIQENAAKFAAEDALKRILDRLPYVLRQGALGNVPDYVRLGLPKPVSSVADYERGWDTVMAAASISGIEDRILKKVAYRMKSLLSQSRNTKFYETAPKSKPATVEEMLGGTEEVIRGSPIKVRCPYYFDITAQSIQPMDSAPKPLYLSHDFKDPMDPRYSAGSLIRDAQRRRQWLAKYPYAS</sequence>
<dbReference type="Proteomes" id="UP000193648">
    <property type="component" value="Unassembled WGS sequence"/>
</dbReference>
<feature type="coiled-coil region" evidence="1">
    <location>
        <begin position="232"/>
        <end position="266"/>
    </location>
</feature>
<evidence type="ECO:0000313" key="3">
    <source>
        <dbReference type="EMBL" id="ORZ04443.1"/>
    </source>
</evidence>
<gene>
    <name evidence="3" type="ORF">BCR41DRAFT_362810</name>
</gene>
<feature type="region of interest" description="Disordered" evidence="2">
    <location>
        <begin position="1"/>
        <end position="101"/>
    </location>
</feature>
<dbReference type="GeneID" id="33567624"/>
<dbReference type="InParanoid" id="A0A1Y2G8W7"/>
<organism evidence="3 4">
    <name type="scientific">Lobosporangium transversale</name>
    <dbReference type="NCBI Taxonomy" id="64571"/>
    <lineage>
        <taxon>Eukaryota</taxon>
        <taxon>Fungi</taxon>
        <taxon>Fungi incertae sedis</taxon>
        <taxon>Mucoromycota</taxon>
        <taxon>Mortierellomycotina</taxon>
        <taxon>Mortierellomycetes</taxon>
        <taxon>Mortierellales</taxon>
        <taxon>Mortierellaceae</taxon>
        <taxon>Lobosporangium</taxon>
    </lineage>
</organism>
<dbReference type="AlphaFoldDB" id="A0A1Y2G8W7"/>
<dbReference type="RefSeq" id="XP_021876551.1">
    <property type="nucleotide sequence ID" value="XM_022025781.1"/>
</dbReference>
<evidence type="ECO:0000313" key="4">
    <source>
        <dbReference type="Proteomes" id="UP000193648"/>
    </source>
</evidence>
<keyword evidence="4" id="KW-1185">Reference proteome</keyword>
<evidence type="ECO:0000256" key="1">
    <source>
        <dbReference type="SAM" id="Coils"/>
    </source>
</evidence>
<proteinExistence type="predicted"/>
<name>A0A1Y2G8W7_9FUNG</name>
<dbReference type="OrthoDB" id="2428322at2759"/>
<feature type="compositionally biased region" description="Basic residues" evidence="2">
    <location>
        <begin position="49"/>
        <end position="60"/>
    </location>
</feature>
<feature type="compositionally biased region" description="Acidic residues" evidence="2">
    <location>
        <begin position="206"/>
        <end position="221"/>
    </location>
</feature>
<feature type="compositionally biased region" description="Basic and acidic residues" evidence="2">
    <location>
        <begin position="68"/>
        <end position="81"/>
    </location>
</feature>
<comment type="caution">
    <text evidence="3">The sequence shown here is derived from an EMBL/GenBank/DDBJ whole genome shotgun (WGS) entry which is preliminary data.</text>
</comment>
<evidence type="ECO:0000256" key="2">
    <source>
        <dbReference type="SAM" id="MobiDB-lite"/>
    </source>
</evidence>
<feature type="region of interest" description="Disordered" evidence="2">
    <location>
        <begin position="206"/>
        <end position="232"/>
    </location>
</feature>